<keyword evidence="2" id="KW-1133">Transmembrane helix</keyword>
<dbReference type="OrthoDB" id="4741753at2"/>
<feature type="region of interest" description="Disordered" evidence="1">
    <location>
        <begin position="446"/>
        <end position="485"/>
    </location>
</feature>
<feature type="domain" description="Mce/MlaD" evidence="3">
    <location>
        <begin position="41"/>
        <end position="114"/>
    </location>
</feature>
<accession>A0A3S5EIK3</accession>
<dbReference type="InterPro" id="IPR024516">
    <property type="entry name" value="Mce_C"/>
</dbReference>
<dbReference type="GO" id="GO:0005576">
    <property type="term" value="C:extracellular region"/>
    <property type="evidence" value="ECO:0007669"/>
    <property type="project" value="TreeGrafter"/>
</dbReference>
<gene>
    <name evidence="5" type="ORF">NCTC10485_03573</name>
</gene>
<keyword evidence="2" id="KW-0472">Membrane</keyword>
<dbReference type="PANTHER" id="PTHR33371:SF16">
    <property type="entry name" value="MCE-FAMILY PROTEIN MCE3F"/>
    <property type="match status" value="1"/>
</dbReference>
<dbReference type="NCBIfam" id="TIGR00996">
    <property type="entry name" value="Mtu_fam_mce"/>
    <property type="match status" value="1"/>
</dbReference>
<evidence type="ECO:0000256" key="2">
    <source>
        <dbReference type="SAM" id="Phobius"/>
    </source>
</evidence>
<feature type="domain" description="Mammalian cell entry C-terminal" evidence="4">
    <location>
        <begin position="120"/>
        <end position="288"/>
    </location>
</feature>
<dbReference type="AlphaFoldDB" id="A0A3S5EIK3"/>
<keyword evidence="2" id="KW-0812">Transmembrane</keyword>
<evidence type="ECO:0000256" key="1">
    <source>
        <dbReference type="SAM" id="MobiDB-lite"/>
    </source>
</evidence>
<name>A0A3S5EIK3_MYCCI</name>
<evidence type="ECO:0000313" key="5">
    <source>
        <dbReference type="EMBL" id="VEG49266.1"/>
    </source>
</evidence>
<dbReference type="InterPro" id="IPR052336">
    <property type="entry name" value="MlaD_Phospholipid_Transporter"/>
</dbReference>
<dbReference type="Proteomes" id="UP000282551">
    <property type="component" value="Chromosome"/>
</dbReference>
<dbReference type="Pfam" id="PF02470">
    <property type="entry name" value="MlaD"/>
    <property type="match status" value="1"/>
</dbReference>
<sequence>MLHRRIKIQLAIFAVVALVGGLVMVFGYMKAPGNFFGLGRYKVTVELPAAGGLYKTGNVSYRGTNVGRVQEVRLTPTGVEAVLSLTSGIDIPSDLIAEVHSVSAIGEQYVALLPSNGDSPPLQDGDVIPLERASVPPDINSLLDATNTGLEAIPRDNLRTAIDEAARAVGGLGPEIRRFVQGSTELALDARENLDPLVALIDQSQPVLRSQSDSSAEIRSWASSLAALTEDLQTHDASVGSTMQRAPQIEEMRQLFDRIKPTVPIIAANLASTGEVLLTYQPAVEQLLVLLPPGVAMLQGIMVPGFNVKQKYKAITMDFNLNLNLPPPCATGFLPASQRRTPAALDFPDRVPGALYCRVPQDAMLNVRGARNLPCFTRPGKRAATVELCEREEDYVPLNEGYNWKGDPNATLTGQDIPQVVGPDEPAEAAPAPGVAAPPPIAIAEYDPQSGSYIGPDGQTYTQSNLGQAGKEQTWQDMLMPPNEK</sequence>
<reference evidence="5 6" key="1">
    <citation type="submission" date="2018-12" db="EMBL/GenBank/DDBJ databases">
        <authorList>
            <consortium name="Pathogen Informatics"/>
        </authorList>
    </citation>
    <scope>NUCLEOTIDE SEQUENCE [LARGE SCALE GENOMIC DNA]</scope>
    <source>
        <strain evidence="5 6">NCTC10485</strain>
    </source>
</reference>
<evidence type="ECO:0000259" key="3">
    <source>
        <dbReference type="Pfam" id="PF02470"/>
    </source>
</evidence>
<dbReference type="InterPro" id="IPR003399">
    <property type="entry name" value="Mce/MlaD"/>
</dbReference>
<feature type="compositionally biased region" description="Polar residues" evidence="1">
    <location>
        <begin position="459"/>
        <end position="476"/>
    </location>
</feature>
<dbReference type="PANTHER" id="PTHR33371">
    <property type="entry name" value="INTERMEMBRANE PHOSPHOLIPID TRANSPORT SYSTEM BINDING PROTEIN MLAD-RELATED"/>
    <property type="match status" value="1"/>
</dbReference>
<evidence type="ECO:0000259" key="4">
    <source>
        <dbReference type="Pfam" id="PF11887"/>
    </source>
</evidence>
<dbReference type="RefSeq" id="WP_126334962.1">
    <property type="nucleotide sequence ID" value="NZ_AP022604.1"/>
</dbReference>
<organism evidence="5 6">
    <name type="scientific">Mycolicibacterium chitae</name>
    <name type="common">Mycobacterium chitae</name>
    <dbReference type="NCBI Taxonomy" id="1792"/>
    <lineage>
        <taxon>Bacteria</taxon>
        <taxon>Bacillati</taxon>
        <taxon>Actinomycetota</taxon>
        <taxon>Actinomycetes</taxon>
        <taxon>Mycobacteriales</taxon>
        <taxon>Mycobacteriaceae</taxon>
        <taxon>Mycolicibacterium</taxon>
    </lineage>
</organism>
<dbReference type="Pfam" id="PF11887">
    <property type="entry name" value="Mce4_CUP1"/>
    <property type="match status" value="1"/>
</dbReference>
<keyword evidence="6" id="KW-1185">Reference proteome</keyword>
<feature type="transmembrane region" description="Helical" evidence="2">
    <location>
        <begin position="12"/>
        <end position="29"/>
    </location>
</feature>
<dbReference type="EMBL" id="LR134355">
    <property type="protein sequence ID" value="VEG49266.1"/>
    <property type="molecule type" value="Genomic_DNA"/>
</dbReference>
<protein>
    <submittedName>
        <fullName evidence="5">Virulence factor Mce family protein</fullName>
    </submittedName>
</protein>
<dbReference type="InterPro" id="IPR005693">
    <property type="entry name" value="Mce"/>
</dbReference>
<proteinExistence type="predicted"/>
<evidence type="ECO:0000313" key="6">
    <source>
        <dbReference type="Proteomes" id="UP000282551"/>
    </source>
</evidence>